<dbReference type="Gene3D" id="3.30.420.40">
    <property type="match status" value="2"/>
</dbReference>
<proteinExistence type="predicted"/>
<evidence type="ECO:0000256" key="1">
    <source>
        <dbReference type="ARBA" id="ARBA00022741"/>
    </source>
</evidence>
<dbReference type="PRINTS" id="PR00301">
    <property type="entry name" value="HEATSHOCK70"/>
</dbReference>
<sequence length="354" mass="38710">MLPSPQEPLADSKLALVRSGSPLIPPSLWLDTRRFNTDKSTTSIIRVNMGAAAMIGGGRRNLRVTFTLLLLSFLASGALAGVIGVDLGSEFMKVSLVKPGTMMDIVTNIHSKRKTETMISFYQGERSYGADAYSLLTRRPDVTYARLPTLLGRHDDHPSVALLGEAYFPTKVSYNESAGGLAIHHDDEASFSSEELVAMILSHAKDITKAYGGIPVRDAVLVVPSFYTQPERQALLDAAEIADMKILGLIDENTAAALLFVVDNVYEQPTNIIFYNLGASSLQVSLVEMSSYVTGRGSNEKRFAHFTVRAKVGSKRRERGRKGFPDAMPEGCLSEYGRRNRSRAFPIGLLIHVV</sequence>
<dbReference type="GO" id="GO:0140662">
    <property type="term" value="F:ATP-dependent protein folding chaperone"/>
    <property type="evidence" value="ECO:0007669"/>
    <property type="project" value="InterPro"/>
</dbReference>
<comment type="caution">
    <text evidence="5">The sequence shown here is derived from an EMBL/GenBank/DDBJ whole genome shotgun (WGS) entry which is preliminary data.</text>
</comment>
<keyword evidence="4" id="KW-0472">Membrane</keyword>
<keyword evidence="3" id="KW-0143">Chaperone</keyword>
<organism evidence="5 6">
    <name type="scientific">Nannochloropsis gaditana</name>
    <dbReference type="NCBI Taxonomy" id="72520"/>
    <lineage>
        <taxon>Eukaryota</taxon>
        <taxon>Sar</taxon>
        <taxon>Stramenopiles</taxon>
        <taxon>Ochrophyta</taxon>
        <taxon>Eustigmatophyceae</taxon>
        <taxon>Eustigmatales</taxon>
        <taxon>Monodopsidaceae</taxon>
        <taxon>Nannochloropsis</taxon>
    </lineage>
</organism>
<keyword evidence="1" id="KW-0547">Nucleotide-binding</keyword>
<name>W7TIL7_9STRA</name>
<dbReference type="InterPro" id="IPR013126">
    <property type="entry name" value="Hsp_70_fam"/>
</dbReference>
<dbReference type="GO" id="GO:0005524">
    <property type="term" value="F:ATP binding"/>
    <property type="evidence" value="ECO:0007669"/>
    <property type="project" value="UniProtKB-KW"/>
</dbReference>
<dbReference type="GO" id="GO:0030968">
    <property type="term" value="P:endoplasmic reticulum unfolded protein response"/>
    <property type="evidence" value="ECO:0007669"/>
    <property type="project" value="TreeGrafter"/>
</dbReference>
<feature type="transmembrane region" description="Helical" evidence="4">
    <location>
        <begin position="64"/>
        <end position="85"/>
    </location>
</feature>
<evidence type="ECO:0000313" key="5">
    <source>
        <dbReference type="EMBL" id="EWM20774.1"/>
    </source>
</evidence>
<dbReference type="InterPro" id="IPR043129">
    <property type="entry name" value="ATPase_NBD"/>
</dbReference>
<dbReference type="Gene3D" id="3.30.30.30">
    <property type="match status" value="1"/>
</dbReference>
<dbReference type="OrthoDB" id="10262720at2759"/>
<dbReference type="SUPFAM" id="SSF53067">
    <property type="entry name" value="Actin-like ATPase domain"/>
    <property type="match status" value="1"/>
</dbReference>
<keyword evidence="2" id="KW-0067">ATP-binding</keyword>
<dbReference type="PANTHER" id="PTHR45639">
    <property type="entry name" value="HSC70CB, ISOFORM G-RELATED"/>
    <property type="match status" value="1"/>
</dbReference>
<dbReference type="AlphaFoldDB" id="W7TIL7"/>
<reference evidence="5 6" key="1">
    <citation type="journal article" date="2014" name="Mol. Plant">
        <title>Chromosome Scale Genome Assembly and Transcriptome Profiling of Nannochloropsis gaditana in Nitrogen Depletion.</title>
        <authorList>
            <person name="Corteggiani Carpinelli E."/>
            <person name="Telatin A."/>
            <person name="Vitulo N."/>
            <person name="Forcato C."/>
            <person name="D'Angelo M."/>
            <person name="Schiavon R."/>
            <person name="Vezzi A."/>
            <person name="Giacometti G.M."/>
            <person name="Morosinotto T."/>
            <person name="Valle G."/>
        </authorList>
    </citation>
    <scope>NUCLEOTIDE SEQUENCE [LARGE SCALE GENOMIC DNA]</scope>
    <source>
        <strain evidence="5 6">B-31</strain>
    </source>
</reference>
<keyword evidence="4" id="KW-1133">Transmembrane helix</keyword>
<evidence type="ECO:0000256" key="2">
    <source>
        <dbReference type="ARBA" id="ARBA00022840"/>
    </source>
</evidence>
<dbReference type="GO" id="GO:0034663">
    <property type="term" value="C:endoplasmic reticulum chaperone complex"/>
    <property type="evidence" value="ECO:0007669"/>
    <property type="project" value="TreeGrafter"/>
</dbReference>
<protein>
    <submittedName>
        <fullName evidence="5">Hypoxia up-regulated 1</fullName>
    </submittedName>
</protein>
<gene>
    <name evidence="5" type="ORF">Naga_100672g1</name>
</gene>
<keyword evidence="4" id="KW-0812">Transmembrane</keyword>
<dbReference type="EMBL" id="AZIL01002817">
    <property type="protein sequence ID" value="EWM20774.1"/>
    <property type="molecule type" value="Genomic_DNA"/>
</dbReference>
<keyword evidence="6" id="KW-1185">Reference proteome</keyword>
<accession>W7TIL7</accession>
<evidence type="ECO:0000313" key="6">
    <source>
        <dbReference type="Proteomes" id="UP000019335"/>
    </source>
</evidence>
<evidence type="ECO:0000256" key="4">
    <source>
        <dbReference type="SAM" id="Phobius"/>
    </source>
</evidence>
<dbReference type="Pfam" id="PF00012">
    <property type="entry name" value="HSP70"/>
    <property type="match status" value="1"/>
</dbReference>
<dbReference type="Proteomes" id="UP000019335">
    <property type="component" value="Unassembled WGS sequence"/>
</dbReference>
<evidence type="ECO:0000256" key="3">
    <source>
        <dbReference type="ARBA" id="ARBA00023186"/>
    </source>
</evidence>
<dbReference type="PANTHER" id="PTHR45639:SF3">
    <property type="entry name" value="HYPOXIA UP-REGULATED PROTEIN 1"/>
    <property type="match status" value="1"/>
</dbReference>